<proteinExistence type="predicted"/>
<accession>A0A1I2J5Y6</accession>
<sequence>MNLINANTNNLIALWKQAASPFQSYFEEKELGYCFIENSQWPNRVWLKGALTEETLAQISQLIGKHQQLTFSYFDTTNGAELNWLKDKHFSEKSVQYGMALKLEQAYNQSDRVSLQRVQTKAAISSWCKVFKQAFNYEISEETLEQTFQVIPYFNIIYQQQVVGSLILHKTKQVTGFHSLGIIPEVRGKGLAQEAMNSGLHLAQSWQSEYVTLQASPMAKRMYENLGFSSQFIMRNYNWLPLDN</sequence>
<keyword evidence="2" id="KW-0808">Transferase</keyword>
<organism evidence="2 3">
    <name type="scientific">Sunxiuqinia elliptica</name>
    <dbReference type="NCBI Taxonomy" id="655355"/>
    <lineage>
        <taxon>Bacteria</taxon>
        <taxon>Pseudomonadati</taxon>
        <taxon>Bacteroidota</taxon>
        <taxon>Bacteroidia</taxon>
        <taxon>Marinilabiliales</taxon>
        <taxon>Prolixibacteraceae</taxon>
        <taxon>Sunxiuqinia</taxon>
    </lineage>
</organism>
<dbReference type="GO" id="GO:0016747">
    <property type="term" value="F:acyltransferase activity, transferring groups other than amino-acyl groups"/>
    <property type="evidence" value="ECO:0007669"/>
    <property type="project" value="InterPro"/>
</dbReference>
<evidence type="ECO:0000313" key="2">
    <source>
        <dbReference type="EMBL" id="SFF48111.1"/>
    </source>
</evidence>
<dbReference type="InterPro" id="IPR000182">
    <property type="entry name" value="GNAT_dom"/>
</dbReference>
<dbReference type="Proteomes" id="UP000198964">
    <property type="component" value="Unassembled WGS sequence"/>
</dbReference>
<dbReference type="PROSITE" id="PS51186">
    <property type="entry name" value="GNAT"/>
    <property type="match status" value="1"/>
</dbReference>
<dbReference type="CDD" id="cd04301">
    <property type="entry name" value="NAT_SF"/>
    <property type="match status" value="1"/>
</dbReference>
<feature type="domain" description="N-acetyltransferase" evidence="1">
    <location>
        <begin position="113"/>
        <end position="244"/>
    </location>
</feature>
<reference evidence="2 3" key="1">
    <citation type="submission" date="2016-10" db="EMBL/GenBank/DDBJ databases">
        <authorList>
            <person name="de Groot N.N."/>
        </authorList>
    </citation>
    <scope>NUCLEOTIDE SEQUENCE [LARGE SCALE GENOMIC DNA]</scope>
    <source>
        <strain evidence="2 3">CGMCC 1.9156</strain>
    </source>
</reference>
<dbReference type="Pfam" id="PF13673">
    <property type="entry name" value="Acetyltransf_10"/>
    <property type="match status" value="1"/>
</dbReference>
<dbReference type="InterPro" id="IPR016181">
    <property type="entry name" value="Acyl_CoA_acyltransferase"/>
</dbReference>
<keyword evidence="3" id="KW-1185">Reference proteome</keyword>
<dbReference type="RefSeq" id="WP_093920452.1">
    <property type="nucleotide sequence ID" value="NZ_FONW01000007.1"/>
</dbReference>
<name>A0A1I2J5Y6_9BACT</name>
<evidence type="ECO:0000313" key="3">
    <source>
        <dbReference type="Proteomes" id="UP000198964"/>
    </source>
</evidence>
<dbReference type="Gene3D" id="3.40.630.30">
    <property type="match status" value="1"/>
</dbReference>
<dbReference type="STRING" id="655355.SAMN05216283_107117"/>
<gene>
    <name evidence="2" type="ORF">SAMN05216283_107117</name>
</gene>
<protein>
    <submittedName>
        <fullName evidence="2">Acetyltransferase (GNAT) domain-containing protein</fullName>
    </submittedName>
</protein>
<dbReference type="AlphaFoldDB" id="A0A1I2J5Y6"/>
<dbReference type="SUPFAM" id="SSF55729">
    <property type="entry name" value="Acyl-CoA N-acyltransferases (Nat)"/>
    <property type="match status" value="1"/>
</dbReference>
<evidence type="ECO:0000259" key="1">
    <source>
        <dbReference type="PROSITE" id="PS51186"/>
    </source>
</evidence>
<dbReference type="EMBL" id="FONW01000007">
    <property type="protein sequence ID" value="SFF48111.1"/>
    <property type="molecule type" value="Genomic_DNA"/>
</dbReference>